<keyword evidence="2" id="KW-0472">Membrane</keyword>
<proteinExistence type="predicted"/>
<keyword evidence="4" id="KW-1185">Reference proteome</keyword>
<organism evidence="3 4">
    <name type="scientific">Solanum commersonii</name>
    <name type="common">Commerson's wild potato</name>
    <name type="synonym">Commerson's nightshade</name>
    <dbReference type="NCBI Taxonomy" id="4109"/>
    <lineage>
        <taxon>Eukaryota</taxon>
        <taxon>Viridiplantae</taxon>
        <taxon>Streptophyta</taxon>
        <taxon>Embryophyta</taxon>
        <taxon>Tracheophyta</taxon>
        <taxon>Spermatophyta</taxon>
        <taxon>Magnoliopsida</taxon>
        <taxon>eudicotyledons</taxon>
        <taxon>Gunneridae</taxon>
        <taxon>Pentapetalae</taxon>
        <taxon>asterids</taxon>
        <taxon>lamiids</taxon>
        <taxon>Solanales</taxon>
        <taxon>Solanaceae</taxon>
        <taxon>Solanoideae</taxon>
        <taxon>Solaneae</taxon>
        <taxon>Solanum</taxon>
    </lineage>
</organism>
<evidence type="ECO:0000313" key="3">
    <source>
        <dbReference type="EMBL" id="KAG5620526.1"/>
    </source>
</evidence>
<name>A0A9J6A794_SOLCO</name>
<gene>
    <name evidence="3" type="ORF">H5410_005744</name>
</gene>
<accession>A0A9J6A794</accession>
<dbReference type="OrthoDB" id="1737193at2759"/>
<evidence type="ECO:0000256" key="1">
    <source>
        <dbReference type="SAM" id="MobiDB-lite"/>
    </source>
</evidence>
<feature type="compositionally biased region" description="Low complexity" evidence="1">
    <location>
        <begin position="166"/>
        <end position="185"/>
    </location>
</feature>
<dbReference type="PANTHER" id="PTHR46250:SF15">
    <property type="entry name" value="OS01G0523800 PROTEIN"/>
    <property type="match status" value="1"/>
</dbReference>
<feature type="region of interest" description="Disordered" evidence="1">
    <location>
        <begin position="317"/>
        <end position="342"/>
    </location>
</feature>
<keyword evidence="2" id="KW-0812">Transmembrane</keyword>
<dbReference type="Proteomes" id="UP000824120">
    <property type="component" value="Chromosome 2"/>
</dbReference>
<sequence length="520" mass="59090">MDLQPLSSTEYIILVEILFQQVLVLLICLFMATYGHSLRRRCQNRHEVRYRMSVRVPKIISHLHYIINDNGSVCIDKLRMDRNAFHTLVLLIKDTGGLTDSKSMSSSEKLAISGWSVSQAFNECLSAILKLAPLLLVNPKPVLADGIEDRWKWFKGCLGALDGEMNSQTSSNKKSKKSSNTTPSTRRTWIPEEEQTLLDGLKELSANGWRGDNGTFRPGHLMELERYIYKYHPRSGLKGEPHIKNKMRYWKRCYGSIALLKTRSGLGFQYSDGTIIVDDPKHCIDFIKIDPPAKKKNAKKWPLATGEFAKGSLDATEEIQKSQAPQHSNDMKEEEEENAYHSSKIGIEEAENATGQNEFATAKDFTEPSSFIGAENVTGPSIFNEGENVTGSENEHAGSRKSHKQSEYSKRSSSNVNEKEKSKKRKKIVEDDSETFLKGMMEVMKNFTESQDKRIGSLIEKMGDRDRSDVRGQVYSILESPAFELYTTEQRIKAAMILCKDDKEMELFLRMGEHDRQTMM</sequence>
<dbReference type="EMBL" id="JACXVP010000002">
    <property type="protein sequence ID" value="KAG5620526.1"/>
    <property type="molecule type" value="Genomic_DNA"/>
</dbReference>
<reference evidence="3 4" key="1">
    <citation type="submission" date="2020-09" db="EMBL/GenBank/DDBJ databases">
        <title>De no assembly of potato wild relative species, Solanum commersonii.</title>
        <authorList>
            <person name="Cho K."/>
        </authorList>
    </citation>
    <scope>NUCLEOTIDE SEQUENCE [LARGE SCALE GENOMIC DNA]</scope>
    <source>
        <strain evidence="3">LZ3.2</strain>
        <tissue evidence="3">Leaf</tissue>
    </source>
</reference>
<evidence type="ECO:0000256" key="2">
    <source>
        <dbReference type="SAM" id="Phobius"/>
    </source>
</evidence>
<dbReference type="PANTHER" id="PTHR46250">
    <property type="entry name" value="MYB/SANT-LIKE DNA-BINDING DOMAIN PROTEIN-RELATED"/>
    <property type="match status" value="1"/>
</dbReference>
<feature type="compositionally biased region" description="Basic and acidic residues" evidence="1">
    <location>
        <begin position="393"/>
        <end position="410"/>
    </location>
</feature>
<keyword evidence="2" id="KW-1133">Transmembrane helix</keyword>
<comment type="caution">
    <text evidence="3">The sequence shown here is derived from an EMBL/GenBank/DDBJ whole genome shotgun (WGS) entry which is preliminary data.</text>
</comment>
<evidence type="ECO:0000313" key="4">
    <source>
        <dbReference type="Proteomes" id="UP000824120"/>
    </source>
</evidence>
<feature type="transmembrane region" description="Helical" evidence="2">
    <location>
        <begin position="12"/>
        <end position="35"/>
    </location>
</feature>
<feature type="region of interest" description="Disordered" evidence="1">
    <location>
        <begin position="165"/>
        <end position="189"/>
    </location>
</feature>
<feature type="region of interest" description="Disordered" evidence="1">
    <location>
        <begin position="370"/>
        <end position="428"/>
    </location>
</feature>
<protein>
    <submittedName>
        <fullName evidence="3">Uncharacterized protein</fullName>
    </submittedName>
</protein>
<dbReference type="AlphaFoldDB" id="A0A9J6A794"/>